<keyword evidence="3" id="KW-1185">Reference proteome</keyword>
<sequence length="110" mass="12264">SFPTTRAGLAKLASFLSEAGVTTVAMEATGIYWKPVYYALEGLVSELWLCNAQHVKNVPGRKTDLSDAEWLADVASHGMVRPSMVPPPEIRQLRDLTRYRKSQVDTRSKE</sequence>
<dbReference type="InterPro" id="IPR002525">
    <property type="entry name" value="Transp_IS110-like_N"/>
</dbReference>
<dbReference type="PANTHER" id="PTHR33055">
    <property type="entry name" value="TRANSPOSASE FOR INSERTION SEQUENCE ELEMENT IS1111A"/>
    <property type="match status" value="1"/>
</dbReference>
<dbReference type="RefSeq" id="WP_369085130.1">
    <property type="nucleotide sequence ID" value="NZ_JBFSHR010000293.1"/>
</dbReference>
<comment type="caution">
    <text evidence="2">The sequence shown here is derived from an EMBL/GenBank/DDBJ whole genome shotgun (WGS) entry which is preliminary data.</text>
</comment>
<dbReference type="InterPro" id="IPR047650">
    <property type="entry name" value="Transpos_IS110"/>
</dbReference>
<proteinExistence type="predicted"/>
<dbReference type="PANTHER" id="PTHR33055:SF13">
    <property type="entry name" value="TRANSPOSASE"/>
    <property type="match status" value="1"/>
</dbReference>
<evidence type="ECO:0000313" key="3">
    <source>
        <dbReference type="Proteomes" id="UP001560267"/>
    </source>
</evidence>
<feature type="non-terminal residue" evidence="2">
    <location>
        <position position="1"/>
    </location>
</feature>
<dbReference type="Proteomes" id="UP001560267">
    <property type="component" value="Unassembled WGS sequence"/>
</dbReference>
<evidence type="ECO:0000313" key="2">
    <source>
        <dbReference type="EMBL" id="MEX6431111.1"/>
    </source>
</evidence>
<reference evidence="2 3" key="1">
    <citation type="submission" date="2024-07" db="EMBL/GenBank/DDBJ databases">
        <title>Draft Genome Sequence of Ferrimicrobium acidiphilum Strain YE2023, Isolated from a Pulp of Bioleach Reactor.</title>
        <authorList>
            <person name="Elkina Y.A."/>
            <person name="Bulaeva A.G."/>
            <person name="Beletsky A.V."/>
            <person name="Mardanov A.V."/>
        </authorList>
    </citation>
    <scope>NUCLEOTIDE SEQUENCE [LARGE SCALE GENOMIC DNA]</scope>
    <source>
        <strain evidence="2 3">YE2023</strain>
    </source>
</reference>
<evidence type="ECO:0000259" key="1">
    <source>
        <dbReference type="Pfam" id="PF01548"/>
    </source>
</evidence>
<protein>
    <submittedName>
        <fullName evidence="2">Transposase</fullName>
    </submittedName>
</protein>
<feature type="domain" description="Transposase IS110-like N-terminal" evidence="1">
    <location>
        <begin position="1"/>
        <end position="109"/>
    </location>
</feature>
<feature type="non-terminal residue" evidence="2">
    <location>
        <position position="110"/>
    </location>
</feature>
<gene>
    <name evidence="2" type="ORF">AB6A68_14975</name>
</gene>
<name>A0ABV3Y849_9ACTN</name>
<accession>A0ABV3Y849</accession>
<organism evidence="2 3">
    <name type="scientific">Ferrimicrobium acidiphilum</name>
    <dbReference type="NCBI Taxonomy" id="121039"/>
    <lineage>
        <taxon>Bacteria</taxon>
        <taxon>Bacillati</taxon>
        <taxon>Actinomycetota</taxon>
        <taxon>Acidimicrobiia</taxon>
        <taxon>Acidimicrobiales</taxon>
        <taxon>Acidimicrobiaceae</taxon>
        <taxon>Ferrimicrobium</taxon>
    </lineage>
</organism>
<dbReference type="Pfam" id="PF01548">
    <property type="entry name" value="DEDD_Tnp_IS110"/>
    <property type="match status" value="1"/>
</dbReference>
<dbReference type="EMBL" id="JBFSHR010000293">
    <property type="protein sequence ID" value="MEX6431111.1"/>
    <property type="molecule type" value="Genomic_DNA"/>
</dbReference>